<gene>
    <name evidence="1" type="ORF">A2210_00080</name>
</gene>
<evidence type="ECO:0000313" key="2">
    <source>
        <dbReference type="Proteomes" id="UP000177855"/>
    </source>
</evidence>
<reference evidence="1 2" key="1">
    <citation type="journal article" date="2016" name="Nat. Commun.">
        <title>Thousands of microbial genomes shed light on interconnected biogeochemical processes in an aquifer system.</title>
        <authorList>
            <person name="Anantharaman K."/>
            <person name="Brown C.T."/>
            <person name="Hug L.A."/>
            <person name="Sharon I."/>
            <person name="Castelle C.J."/>
            <person name="Probst A.J."/>
            <person name="Thomas B.C."/>
            <person name="Singh A."/>
            <person name="Wilkins M.J."/>
            <person name="Karaoz U."/>
            <person name="Brodie E.L."/>
            <person name="Williams K.H."/>
            <person name="Hubbard S.S."/>
            <person name="Banfield J.F."/>
        </authorList>
    </citation>
    <scope>NUCLEOTIDE SEQUENCE [LARGE SCALE GENOMIC DNA]</scope>
</reference>
<comment type="caution">
    <text evidence="1">The sequence shown here is derived from an EMBL/GenBank/DDBJ whole genome shotgun (WGS) entry which is preliminary data.</text>
</comment>
<dbReference type="STRING" id="1802532.A2210_00080"/>
<sequence>MEICKLWVKGAAVAYGGVRFQRDLGGGNSTAPAELFEYDPTLLFTYPRELTRKNMTWREVAP</sequence>
<protein>
    <submittedName>
        <fullName evidence="1">Uncharacterized protein</fullName>
    </submittedName>
</protein>
<name>A0A1F8CKX4_9BACT</name>
<evidence type="ECO:0000313" key="1">
    <source>
        <dbReference type="EMBL" id="OGM76912.1"/>
    </source>
</evidence>
<dbReference type="EMBL" id="MGHS01000015">
    <property type="protein sequence ID" value="OGM76912.1"/>
    <property type="molecule type" value="Genomic_DNA"/>
</dbReference>
<proteinExistence type="predicted"/>
<dbReference type="Proteomes" id="UP000177855">
    <property type="component" value="Unassembled WGS sequence"/>
</dbReference>
<dbReference type="AlphaFoldDB" id="A0A1F8CKX4"/>
<organism evidence="1 2">
    <name type="scientific">Candidatus Woesebacteria bacterium RIFOXYA1_FULL_40_18</name>
    <dbReference type="NCBI Taxonomy" id="1802532"/>
    <lineage>
        <taxon>Bacteria</taxon>
        <taxon>Candidatus Woeseibacteriota</taxon>
    </lineage>
</organism>
<accession>A0A1F8CKX4</accession>